<dbReference type="EMBL" id="JBHFAB010000007">
    <property type="protein sequence ID" value="MFC1417449.1"/>
    <property type="molecule type" value="Genomic_DNA"/>
</dbReference>
<evidence type="ECO:0000313" key="3">
    <source>
        <dbReference type="EMBL" id="MFC1417449.1"/>
    </source>
</evidence>
<dbReference type="RefSeq" id="WP_380535561.1">
    <property type="nucleotide sequence ID" value="NZ_JBHFAB010000007.1"/>
</dbReference>
<feature type="chain" id="PRO_5046791017" evidence="1">
    <location>
        <begin position="20"/>
        <end position="550"/>
    </location>
</feature>
<evidence type="ECO:0000256" key="1">
    <source>
        <dbReference type="SAM" id="SignalP"/>
    </source>
</evidence>
<dbReference type="Gene3D" id="3.90.76.10">
    <property type="entry name" value="Dipeptide-binding Protein, Domain 1"/>
    <property type="match status" value="1"/>
</dbReference>
<dbReference type="PROSITE" id="PS51257">
    <property type="entry name" value="PROKAR_LIPOPROTEIN"/>
    <property type="match status" value="1"/>
</dbReference>
<reference evidence="3 4" key="1">
    <citation type="submission" date="2024-09" db="EMBL/GenBank/DDBJ databases">
        <authorList>
            <person name="Lee S.D."/>
        </authorList>
    </citation>
    <scope>NUCLEOTIDE SEQUENCE [LARGE SCALE GENOMIC DNA]</scope>
    <source>
        <strain evidence="3 4">N8-3</strain>
    </source>
</reference>
<organism evidence="3 4">
    <name type="scientific">Streptacidiphilus cavernicola</name>
    <dbReference type="NCBI Taxonomy" id="3342716"/>
    <lineage>
        <taxon>Bacteria</taxon>
        <taxon>Bacillati</taxon>
        <taxon>Actinomycetota</taxon>
        <taxon>Actinomycetes</taxon>
        <taxon>Kitasatosporales</taxon>
        <taxon>Streptomycetaceae</taxon>
        <taxon>Streptacidiphilus</taxon>
    </lineage>
</organism>
<evidence type="ECO:0000259" key="2">
    <source>
        <dbReference type="Pfam" id="PF00496"/>
    </source>
</evidence>
<evidence type="ECO:0000313" key="4">
    <source>
        <dbReference type="Proteomes" id="UP001592531"/>
    </source>
</evidence>
<dbReference type="Proteomes" id="UP001592531">
    <property type="component" value="Unassembled WGS sequence"/>
</dbReference>
<dbReference type="Gene3D" id="3.10.105.10">
    <property type="entry name" value="Dipeptide-binding Protein, Domain 3"/>
    <property type="match status" value="1"/>
</dbReference>
<comment type="caution">
    <text evidence="3">The sequence shown here is derived from an EMBL/GenBank/DDBJ whole genome shotgun (WGS) entry which is preliminary data.</text>
</comment>
<protein>
    <submittedName>
        <fullName evidence="3">ABC transporter substrate-binding protein</fullName>
    </submittedName>
</protein>
<accession>A0ABV6VUK4</accession>
<name>A0ABV6VUK4_9ACTN</name>
<dbReference type="InterPro" id="IPR000914">
    <property type="entry name" value="SBP_5_dom"/>
</dbReference>
<feature type="domain" description="Solute-binding protein family 5" evidence="2">
    <location>
        <begin position="91"/>
        <end position="471"/>
    </location>
</feature>
<dbReference type="Pfam" id="PF00496">
    <property type="entry name" value="SBP_bac_5"/>
    <property type="match status" value="1"/>
</dbReference>
<sequence length="550" mass="59150">MRGATQAKFAAGAIVIALAATACSSSGSGSGSSGSSGAANASGVVRAWWGDPQNPLIPTDTNEVNGGAVLNMIFTGLKSYDPKTAKAMNANAESVTTTDQQNFTIKLKPGWKFSDGTTVTAHSYVDAWNWGTYLPNGQNNTDPFFTAIKGYTDVHPATGAPTAKTMSGLKVIDDNTFTVALTHKFSTWPDTLGYSAFYPLPQAFFTNKAAWEAKPIGNGPYVIQSWTHSQQMQLRPNPTYSGDQKPKNGGIDLKVYTDANAAYADLQSGNLDVDNGLPNSALKTVQTDLNGRYINEPAGINQTISFPLYQPGWNTANAKLVRQGLSMAIDRPTITKQIFNDTRTPATDWTSPVLGDAGGYKEGLCGDFCTYNPTKAKQLITQGGGIPGGQLTISYNADGPHKEWVDAVCNSINNVLGNNKACVGKPVGTFADFRNQVTKKQETGAFRTGWQMDYPLIQDFLQPLYYTNAASNDSHYSNKTFDSLVDQANAEGDTTKAIADFRSAEQQLVTDMPVIPLWYQNGTAGWSSKVSNVTLDPFSVPVYTDITVNK</sequence>
<keyword evidence="1" id="KW-0732">Signal</keyword>
<dbReference type="PANTHER" id="PTHR30290:SF83">
    <property type="entry name" value="ABC TRANSPORTER SUBSTRATE-BINDING PROTEIN"/>
    <property type="match status" value="1"/>
</dbReference>
<dbReference type="InterPro" id="IPR030678">
    <property type="entry name" value="Peptide/Ni-bd"/>
</dbReference>
<dbReference type="SUPFAM" id="SSF53850">
    <property type="entry name" value="Periplasmic binding protein-like II"/>
    <property type="match status" value="1"/>
</dbReference>
<dbReference type="Gene3D" id="3.40.190.10">
    <property type="entry name" value="Periplasmic binding protein-like II"/>
    <property type="match status" value="1"/>
</dbReference>
<dbReference type="InterPro" id="IPR039424">
    <property type="entry name" value="SBP_5"/>
</dbReference>
<gene>
    <name evidence="3" type="ORF">ACEZDE_12410</name>
</gene>
<dbReference type="PIRSF" id="PIRSF002741">
    <property type="entry name" value="MppA"/>
    <property type="match status" value="1"/>
</dbReference>
<dbReference type="CDD" id="cd00995">
    <property type="entry name" value="PBP2_NikA_DppA_OppA_like"/>
    <property type="match status" value="1"/>
</dbReference>
<dbReference type="PANTHER" id="PTHR30290">
    <property type="entry name" value="PERIPLASMIC BINDING COMPONENT OF ABC TRANSPORTER"/>
    <property type="match status" value="1"/>
</dbReference>
<proteinExistence type="predicted"/>
<feature type="signal peptide" evidence="1">
    <location>
        <begin position="1"/>
        <end position="19"/>
    </location>
</feature>
<keyword evidence="4" id="KW-1185">Reference proteome</keyword>